<name>A0AC60W8X3_9ARCH</name>
<dbReference type="Proteomes" id="UP000591542">
    <property type="component" value="Unassembled WGS sequence"/>
</dbReference>
<dbReference type="EMBL" id="JACEMX010000104">
    <property type="protein sequence ID" value="MBA4463589.1"/>
    <property type="molecule type" value="Genomic_DNA"/>
</dbReference>
<protein>
    <submittedName>
        <fullName evidence="1">Ig-like domain-containing protein</fullName>
    </submittedName>
</protein>
<gene>
    <name evidence="1" type="ORF">H2B01_05325</name>
</gene>
<comment type="caution">
    <text evidence="1">The sequence shown here is derived from an EMBL/GenBank/DDBJ whole genome shotgun (WGS) entry which is preliminary data.</text>
</comment>
<reference evidence="1 2" key="1">
    <citation type="journal article" date="2020" name="Appl. Environ. Microbiol.">
        <title>Genomic Characteristics of a Novel Species of Ammonia-Oxidizing Archaea from the Jiulong River Estuary.</title>
        <authorList>
            <person name="Zou D."/>
            <person name="Wan R."/>
            <person name="Han L."/>
            <person name="Xu M.N."/>
            <person name="Liu Y."/>
            <person name="Liu H."/>
            <person name="Kao S.J."/>
            <person name="Li M."/>
        </authorList>
    </citation>
    <scope>NUCLEOTIDE SEQUENCE [LARGE SCALE GENOMIC DNA]</scope>
    <source>
        <strain evidence="1">S2bin1</strain>
    </source>
</reference>
<sequence>MKIVLLLLIMAIIVVVPNSYAQSPNDFGYKMMPEKLVEGTEGILQVYGLTNNIPIPNMIDDLIVVSSDQEIVKILELSTNQETAITSVKLKAVDAGTANIALAAPGFASEEFSITVYGIKQGEQRLLVKTVPDTFTINGPTKGYFSVELADIDSNPTLAKQDTVISISASNSEIVSLFQDSITINEGEYFAIGEFVVNKPGEVSLYAESQNTESGNSKIKVMGISGDEDDEKVEDNFRIQLYVIPEKISNFATSSTFAIVQLQGPDGSPIKATETIPVSLNIDYDKPIFNDRRTTEISTVNSLVIPPGSTTGYAKLSVQAGIEETYSVSISAEDYLVSDSVQFQTVLTPDVDEPLTKLKTIPMLASGSEQLIGVLYPADKNGVSLINLKTVESEINSSDRDILAISDDRMDKGSGAKLIYGKLGTTKPDRLEITIFGEEKETVFPTIYGPERTELDLVSEPLVSKIMPKTNFPMIVYLTNEDKASWYFPDTSNVVMGPNELVKTTVQTISEGQSVALLSSQSIKEGKTSLEFEANEFTTTLDLNVGAAKPSKIELAYPDHLLSGMKNTLSLQIVDNEGNPIFANKDTEFRIAANDNSIEMPQTVTIKKGQHNAFFDIIPKQAVKTEISILASDFPLSRFDLNTVETTPSLIISTVNSITAGESFDLVLDAKILDSPLSNVKVNWDIQGAEIQKISEVTDGSGKIKVTLIAEETDSISVQATTTEFDQISVSKEIAILKQGQTLQSVSEDSESYFESNLGFILIPGVVIGSGILLRKRSLLEPLAERFPVIESALDRIDEIFERLEISERMESIKEKIPIIKDR</sequence>
<organism evidence="1 2">
    <name type="scientific">Candidatus Nitrosomaritimum aestuariumsis</name>
    <dbReference type="NCBI Taxonomy" id="3342354"/>
    <lineage>
        <taxon>Archaea</taxon>
        <taxon>Nitrososphaerota</taxon>
        <taxon>Nitrososphaeria</taxon>
        <taxon>Nitrosopumilales</taxon>
        <taxon>Nitrosopumilaceae</taxon>
        <taxon>Candidatus Nitrosomaritimum</taxon>
    </lineage>
</organism>
<proteinExistence type="predicted"/>
<evidence type="ECO:0000313" key="2">
    <source>
        <dbReference type="Proteomes" id="UP000591542"/>
    </source>
</evidence>
<accession>A0AC60W8X3</accession>
<evidence type="ECO:0000313" key="1">
    <source>
        <dbReference type="EMBL" id="MBA4463589.1"/>
    </source>
</evidence>